<accession>A0A939QMJ8</accession>
<dbReference type="Proteomes" id="UP000668403">
    <property type="component" value="Unassembled WGS sequence"/>
</dbReference>
<dbReference type="InterPro" id="IPR003439">
    <property type="entry name" value="ABC_transporter-like_ATP-bd"/>
</dbReference>
<dbReference type="SUPFAM" id="SSF52540">
    <property type="entry name" value="P-loop containing nucleoside triphosphate hydrolases"/>
    <property type="match status" value="1"/>
</dbReference>
<dbReference type="InterPro" id="IPR027417">
    <property type="entry name" value="P-loop_NTPase"/>
</dbReference>
<dbReference type="GO" id="GO:0005524">
    <property type="term" value="F:ATP binding"/>
    <property type="evidence" value="ECO:0007669"/>
    <property type="project" value="UniProtKB-KW"/>
</dbReference>
<evidence type="ECO:0000256" key="1">
    <source>
        <dbReference type="ARBA" id="ARBA00004651"/>
    </source>
</evidence>
<dbReference type="Pfam" id="PF00005">
    <property type="entry name" value="ABC_tran"/>
    <property type="match status" value="1"/>
</dbReference>
<evidence type="ECO:0000313" key="9">
    <source>
        <dbReference type="Proteomes" id="UP000668403"/>
    </source>
</evidence>
<dbReference type="GO" id="GO:0140359">
    <property type="term" value="F:ABC-type transporter activity"/>
    <property type="evidence" value="ECO:0007669"/>
    <property type="project" value="InterPro"/>
</dbReference>
<dbReference type="GO" id="GO:0005886">
    <property type="term" value="C:plasma membrane"/>
    <property type="evidence" value="ECO:0007669"/>
    <property type="project" value="UniProtKB-SubCell"/>
</dbReference>
<evidence type="ECO:0000256" key="5">
    <source>
        <dbReference type="SAM" id="Phobius"/>
    </source>
</evidence>
<dbReference type="PROSITE" id="PS00211">
    <property type="entry name" value="ABC_TRANSPORTER_1"/>
    <property type="match status" value="1"/>
</dbReference>
<proteinExistence type="predicted"/>
<dbReference type="InterPro" id="IPR039421">
    <property type="entry name" value="Type_1_exporter"/>
</dbReference>
<dbReference type="Pfam" id="PF00664">
    <property type="entry name" value="ABC_membrane"/>
    <property type="match status" value="1"/>
</dbReference>
<dbReference type="InterPro" id="IPR036640">
    <property type="entry name" value="ABC1_TM_sf"/>
</dbReference>
<feature type="domain" description="ABC transporter" evidence="6">
    <location>
        <begin position="328"/>
        <end position="551"/>
    </location>
</feature>
<dbReference type="PROSITE" id="PS50893">
    <property type="entry name" value="ABC_TRANSPORTER_2"/>
    <property type="match status" value="1"/>
</dbReference>
<dbReference type="SUPFAM" id="SSF90123">
    <property type="entry name" value="ABC transporter transmembrane region"/>
    <property type="match status" value="1"/>
</dbReference>
<keyword evidence="4 5" id="KW-0472">Membrane</keyword>
<evidence type="ECO:0000256" key="2">
    <source>
        <dbReference type="ARBA" id="ARBA00022692"/>
    </source>
</evidence>
<evidence type="ECO:0000256" key="4">
    <source>
        <dbReference type="ARBA" id="ARBA00023136"/>
    </source>
</evidence>
<dbReference type="PANTHER" id="PTHR24221">
    <property type="entry name" value="ATP-BINDING CASSETTE SUB-FAMILY B"/>
    <property type="match status" value="1"/>
</dbReference>
<dbReference type="InterPro" id="IPR017871">
    <property type="entry name" value="ABC_transporter-like_CS"/>
</dbReference>
<comment type="caution">
    <text evidence="8">The sequence shown here is derived from an EMBL/GenBank/DDBJ whole genome shotgun (WGS) entry which is preliminary data.</text>
</comment>
<dbReference type="RefSeq" id="WP_208239839.1">
    <property type="nucleotide sequence ID" value="NZ_BAAAQU010000002.1"/>
</dbReference>
<organism evidence="8 9">
    <name type="scientific">Leucobacter tardus</name>
    <dbReference type="NCBI Taxonomy" id="501483"/>
    <lineage>
        <taxon>Bacteria</taxon>
        <taxon>Bacillati</taxon>
        <taxon>Actinomycetota</taxon>
        <taxon>Actinomycetes</taxon>
        <taxon>Micrococcales</taxon>
        <taxon>Microbacteriaceae</taxon>
        <taxon>Leucobacter</taxon>
    </lineage>
</organism>
<dbReference type="PANTHER" id="PTHR24221:SF654">
    <property type="entry name" value="ATP-BINDING CASSETTE SUB-FAMILY B MEMBER 6"/>
    <property type="match status" value="1"/>
</dbReference>
<dbReference type="GO" id="GO:0034040">
    <property type="term" value="F:ATPase-coupled lipid transmembrane transporter activity"/>
    <property type="evidence" value="ECO:0007669"/>
    <property type="project" value="TreeGrafter"/>
</dbReference>
<dbReference type="AlphaFoldDB" id="A0A939QMJ8"/>
<sequence>MSTIDRALGPDAGTAGTFRVALLHGGRGWRLSGATLGFMTHQACEAAVPIAIGVVIDRAIVRDDPLALAWWIGALALLFVVLSLSYQRAALGMVRVYGHGEHDLRQLVSARVLHPRGRRSHDRTGEVLSVTTSDSFRVAGVAWSVAEQGATIAAVLAASTALLVISVPLGVGVLVGAIAVLIGMHALARPIEKLGMAEQASVANASDVATDTMAGLRIVHGLGAEKEMVRRYRRASAASLRGAVSTARTLITSETVSSAVSVVYLGGLALAAAWMAANDDITVGQLVTVVALAQFLQGSLAHIGTFGANWAHKRASARRLRGVVTEPFRLAAGSRPDTARPETPVPVLSWHLGGGSAEALPGALTGVRVAGAAEARALSARLGLRAAPEPGAVFIAGTDAIRVCPEQYRRFVTAPPHDAAIFSGTLRENVVGALVGGANDVWDPEIAKAVALDDVVAHLGSAEAELGESGRRLSGGQRQRVLLARALHGDAEVTVLDEPATALDPVTEQRVAGGLAALGRTIVVITSSPILLDACHRVVDQTGSTAAETVAERAG</sequence>
<feature type="domain" description="ABC transmembrane type-1" evidence="7">
    <location>
        <begin position="33"/>
        <end position="312"/>
    </location>
</feature>
<dbReference type="GO" id="GO:0016887">
    <property type="term" value="F:ATP hydrolysis activity"/>
    <property type="evidence" value="ECO:0007669"/>
    <property type="project" value="InterPro"/>
</dbReference>
<dbReference type="Gene3D" id="1.20.1560.10">
    <property type="entry name" value="ABC transporter type 1, transmembrane domain"/>
    <property type="match status" value="1"/>
</dbReference>
<evidence type="ECO:0000256" key="3">
    <source>
        <dbReference type="ARBA" id="ARBA00022989"/>
    </source>
</evidence>
<evidence type="ECO:0000259" key="6">
    <source>
        <dbReference type="PROSITE" id="PS50893"/>
    </source>
</evidence>
<keyword evidence="2 5" id="KW-0812">Transmembrane</keyword>
<dbReference type="InterPro" id="IPR011527">
    <property type="entry name" value="ABC1_TM_dom"/>
</dbReference>
<keyword evidence="8" id="KW-0067">ATP-binding</keyword>
<dbReference type="Gene3D" id="3.40.50.300">
    <property type="entry name" value="P-loop containing nucleotide triphosphate hydrolases"/>
    <property type="match status" value="1"/>
</dbReference>
<evidence type="ECO:0000259" key="7">
    <source>
        <dbReference type="PROSITE" id="PS50929"/>
    </source>
</evidence>
<dbReference type="PROSITE" id="PS50929">
    <property type="entry name" value="ABC_TM1F"/>
    <property type="match status" value="1"/>
</dbReference>
<dbReference type="CDD" id="cd07346">
    <property type="entry name" value="ABC_6TM_exporters"/>
    <property type="match status" value="1"/>
</dbReference>
<reference evidence="8" key="1">
    <citation type="submission" date="2021-03" db="EMBL/GenBank/DDBJ databases">
        <title>Leucobacter chromiisoli sp. nov., isolated from chromium-containing soil of chemical plant.</title>
        <authorList>
            <person name="Xu Z."/>
        </authorList>
    </citation>
    <scope>NUCLEOTIDE SEQUENCE</scope>
    <source>
        <strain evidence="8">K 70/01</strain>
    </source>
</reference>
<name>A0A939QMJ8_9MICO</name>
<gene>
    <name evidence="8" type="ORF">J4H85_11735</name>
</gene>
<protein>
    <submittedName>
        <fullName evidence="8">ABC transporter ATP-binding protein</fullName>
    </submittedName>
</protein>
<dbReference type="EMBL" id="JAGFBF010000005">
    <property type="protein sequence ID" value="MBO2990666.1"/>
    <property type="molecule type" value="Genomic_DNA"/>
</dbReference>
<evidence type="ECO:0000313" key="8">
    <source>
        <dbReference type="EMBL" id="MBO2990666.1"/>
    </source>
</evidence>
<keyword evidence="3 5" id="KW-1133">Transmembrane helix</keyword>
<keyword evidence="9" id="KW-1185">Reference proteome</keyword>
<feature type="transmembrane region" description="Helical" evidence="5">
    <location>
        <begin position="152"/>
        <end position="183"/>
    </location>
</feature>
<keyword evidence="8" id="KW-0547">Nucleotide-binding</keyword>
<comment type="subcellular location">
    <subcellularLocation>
        <location evidence="1">Cell membrane</location>
        <topology evidence="1">Multi-pass membrane protein</topology>
    </subcellularLocation>
</comment>
<feature type="transmembrane region" description="Helical" evidence="5">
    <location>
        <begin position="68"/>
        <end position="86"/>
    </location>
</feature>